<keyword evidence="1" id="KW-0472">Membrane</keyword>
<feature type="transmembrane region" description="Helical" evidence="1">
    <location>
        <begin position="108"/>
        <end position="125"/>
    </location>
</feature>
<evidence type="ECO:0000313" key="2">
    <source>
        <dbReference type="EMBL" id="GKU27715.1"/>
    </source>
</evidence>
<keyword evidence="3" id="KW-1185">Reference proteome</keyword>
<accession>A0A9W5Y6Z4</accession>
<reference evidence="2" key="1">
    <citation type="journal article" date="2023" name="Int. J. Syst. Evol. Microbiol.">
        <title>&lt;i&gt;Clostridium folliculivorans&lt;/i&gt; sp. nov., isolated from soil samples of an organic paddy in Japan.</title>
        <authorList>
            <person name="Tazawa J."/>
            <person name="Kobayashi H."/>
            <person name="Tanizawa Y."/>
            <person name="Uchino A."/>
            <person name="Tanaka F."/>
            <person name="Urashima Y."/>
            <person name="Miura S."/>
            <person name="Sakamoto M."/>
            <person name="Ohkuma M."/>
            <person name="Tohno M."/>
        </authorList>
    </citation>
    <scope>NUCLEOTIDE SEQUENCE</scope>
    <source>
        <strain evidence="2">D1-1</strain>
    </source>
</reference>
<dbReference type="Pfam" id="PF11070">
    <property type="entry name" value="DUF2871"/>
    <property type="match status" value="1"/>
</dbReference>
<name>A0A9W5Y6Z4_9CLOT</name>
<keyword evidence="1" id="KW-1133">Transmembrane helix</keyword>
<dbReference type="InterPro" id="IPR021299">
    <property type="entry name" value="DUF2871"/>
</dbReference>
<protein>
    <recommendedName>
        <fullName evidence="4">DUF2871 domain-containing protein</fullName>
    </recommendedName>
</protein>
<sequence length="142" mass="16043">MKQLKLFSIGYAVLWLLSGLLNILGLSDFNNGDFLKLINGHLLILGTGFMTLIYVADNVLDISKKKSFNLWLILYNASLMVSVLLMLAQKVMENRGFTMEAMNLSIDIVHLGLGVCLLWVVYLVRDVSRQHSLIKTEKVKNK</sequence>
<proteinExistence type="predicted"/>
<dbReference type="AlphaFoldDB" id="A0A9W5Y6Z4"/>
<comment type="caution">
    <text evidence="2">The sequence shown here is derived from an EMBL/GenBank/DDBJ whole genome shotgun (WGS) entry which is preliminary data.</text>
</comment>
<feature type="transmembrane region" description="Helical" evidence="1">
    <location>
        <begin position="68"/>
        <end position="88"/>
    </location>
</feature>
<dbReference type="RefSeq" id="WP_261854569.1">
    <property type="nucleotide sequence ID" value="NZ_BQXY01000015.1"/>
</dbReference>
<dbReference type="EMBL" id="BQXY01000015">
    <property type="protein sequence ID" value="GKU27715.1"/>
    <property type="molecule type" value="Genomic_DNA"/>
</dbReference>
<feature type="transmembrane region" description="Helical" evidence="1">
    <location>
        <begin position="7"/>
        <end position="26"/>
    </location>
</feature>
<evidence type="ECO:0008006" key="4">
    <source>
        <dbReference type="Google" id="ProtNLM"/>
    </source>
</evidence>
<evidence type="ECO:0000313" key="3">
    <source>
        <dbReference type="Proteomes" id="UP001057868"/>
    </source>
</evidence>
<organism evidence="2 3">
    <name type="scientific">Clostridium folliculivorans</name>
    <dbReference type="NCBI Taxonomy" id="2886038"/>
    <lineage>
        <taxon>Bacteria</taxon>
        <taxon>Bacillati</taxon>
        <taxon>Bacillota</taxon>
        <taxon>Clostridia</taxon>
        <taxon>Eubacteriales</taxon>
        <taxon>Clostridiaceae</taxon>
        <taxon>Clostridium</taxon>
    </lineage>
</organism>
<feature type="transmembrane region" description="Helical" evidence="1">
    <location>
        <begin position="38"/>
        <end position="56"/>
    </location>
</feature>
<gene>
    <name evidence="2" type="ORF">CFOLD11_45420</name>
</gene>
<evidence type="ECO:0000256" key="1">
    <source>
        <dbReference type="SAM" id="Phobius"/>
    </source>
</evidence>
<keyword evidence="1" id="KW-0812">Transmembrane</keyword>
<dbReference type="Proteomes" id="UP001057868">
    <property type="component" value="Unassembled WGS sequence"/>
</dbReference>